<protein>
    <recommendedName>
        <fullName evidence="2">ATP-dependent dethiobiotin synthetase BioD</fullName>
        <ecNumber evidence="2">6.3.3.3</ecNumber>
    </recommendedName>
    <alternativeName>
        <fullName evidence="2">DTB synthetase</fullName>
        <shortName evidence="2">DTBS</shortName>
    </alternativeName>
    <alternativeName>
        <fullName evidence="2">Dethiobiotin synthase</fullName>
    </alternativeName>
</protein>
<organism evidence="3">
    <name type="scientific">uncultured Campylobacterota bacterium</name>
    <dbReference type="NCBI Taxonomy" id="120858"/>
    <lineage>
        <taxon>Bacteria</taxon>
        <taxon>Pseudomonadati</taxon>
        <taxon>Campylobacterota</taxon>
        <taxon>environmental samples</taxon>
    </lineage>
</organism>
<dbReference type="Gene3D" id="3.40.50.300">
    <property type="entry name" value="P-loop containing nucleotide triphosphate hydrolases"/>
    <property type="match status" value="1"/>
</dbReference>
<feature type="binding site" evidence="2">
    <location>
        <position position="26"/>
    </location>
    <ligand>
        <name>Mg(2+)</name>
        <dbReference type="ChEBI" id="CHEBI:18420"/>
    </ligand>
</feature>
<dbReference type="NCBIfam" id="TIGR00347">
    <property type="entry name" value="bioD"/>
    <property type="match status" value="1"/>
</dbReference>
<accession>Q2YZM0</accession>
<feature type="binding site" evidence="2">
    <location>
        <position position="125"/>
    </location>
    <ligand>
        <name>Mg(2+)</name>
        <dbReference type="ChEBI" id="CHEBI:18420"/>
    </ligand>
</feature>
<keyword evidence="2" id="KW-0547">Nucleotide-binding</keyword>
<dbReference type="InterPro" id="IPR027417">
    <property type="entry name" value="P-loop_NTPase"/>
</dbReference>
<dbReference type="HAMAP" id="MF_00336">
    <property type="entry name" value="BioD"/>
    <property type="match status" value="1"/>
</dbReference>
<dbReference type="SUPFAM" id="SSF52540">
    <property type="entry name" value="P-loop containing nucleoside triphosphate hydrolases"/>
    <property type="match status" value="1"/>
</dbReference>
<comment type="subunit">
    <text evidence="2">Homodimer.</text>
</comment>
<feature type="binding site" evidence="2">
    <location>
        <begin position="125"/>
        <end position="128"/>
    </location>
    <ligand>
        <name>ATP</name>
        <dbReference type="ChEBI" id="CHEBI:30616"/>
    </ligand>
</feature>
<dbReference type="GO" id="GO:0009102">
    <property type="term" value="P:biotin biosynthetic process"/>
    <property type="evidence" value="ECO:0007669"/>
    <property type="project" value="UniProtKB-UniRule"/>
</dbReference>
<comment type="caution">
    <text evidence="2">Lacks conserved residue(s) required for the propagation of feature annotation.</text>
</comment>
<dbReference type="InterPro" id="IPR004472">
    <property type="entry name" value="DTB_synth_BioD"/>
</dbReference>
<keyword evidence="2" id="KW-0479">Metal-binding</keyword>
<keyword evidence="1 2" id="KW-0093">Biotin biosynthesis</keyword>
<comment type="similarity">
    <text evidence="2">Belongs to the dethiobiotin synthetase family.</text>
</comment>
<name>Q2YZM0_9BACT</name>
<keyword evidence="2" id="KW-0460">Magnesium</keyword>
<evidence type="ECO:0000256" key="2">
    <source>
        <dbReference type="HAMAP-Rule" id="MF_00336"/>
    </source>
</evidence>
<feature type="binding site" evidence="2">
    <location>
        <position position="51"/>
    </location>
    <ligand>
        <name>substrate</name>
    </ligand>
</feature>
<comment type="subcellular location">
    <subcellularLocation>
        <location evidence="2">Cytoplasm</location>
    </subcellularLocation>
</comment>
<dbReference type="GO" id="GO:0004141">
    <property type="term" value="F:dethiobiotin synthase activity"/>
    <property type="evidence" value="ECO:0007669"/>
    <property type="project" value="UniProtKB-UniRule"/>
</dbReference>
<evidence type="ECO:0000256" key="1">
    <source>
        <dbReference type="ARBA" id="ARBA00022756"/>
    </source>
</evidence>
<feature type="active site" evidence="2">
    <location>
        <position position="47"/>
    </location>
</feature>
<gene>
    <name evidence="2 3" type="primary">bioD</name>
</gene>
<evidence type="ECO:0000313" key="3">
    <source>
        <dbReference type="EMBL" id="CAI78768.1"/>
    </source>
</evidence>
<dbReference type="Pfam" id="PF13500">
    <property type="entry name" value="AAA_26"/>
    <property type="match status" value="1"/>
</dbReference>
<dbReference type="UniPathway" id="UPA00078">
    <property type="reaction ID" value="UER00161"/>
</dbReference>
<sequence length="224" mass="24970">MDYTKLEIIMRKRIFITATNTDIGKTYTTKLLLKEFASRGILVGVIKLIETGVIDGYAPDGEALLECVKQLNPKLWSLEVEDIVPITYELPAAPFVASNNTLLDFKKIQTKIEEMEASCDLLIIEGAGGLYVPIDENSMMIDLISHFKATALLVTHCSLGCINDTLLSKKALSDRNIPHAIAFNCRENDSDFSRVSEPYFLQAGFEVLKVNENIDSICDVLYNL</sequence>
<dbReference type="CDD" id="cd03109">
    <property type="entry name" value="DTBS"/>
    <property type="match status" value="1"/>
</dbReference>
<proteinExistence type="inferred from homology"/>
<comment type="pathway">
    <text evidence="2">Cofactor biosynthesis; biotin biosynthesis; biotin from 7,8-diaminononanoate: step 1/2.</text>
</comment>
<comment type="cofactor">
    <cofactor evidence="2">
        <name>Mg(2+)</name>
        <dbReference type="ChEBI" id="CHEBI:18420"/>
    </cofactor>
</comment>
<reference evidence="3" key="1">
    <citation type="journal article" date="2005" name="Environ. Microbiol.">
        <title>Lateral gene transfer and phylogenetic assignment of environmental fosmid clones.</title>
        <authorList>
            <person name="Nesbo C.L."/>
            <person name="Boucher Y."/>
            <person name="Dlutek M."/>
            <person name="Doolittle F.W."/>
        </authorList>
    </citation>
    <scope>NUCLEOTIDE SEQUENCE</scope>
</reference>
<comment type="function">
    <text evidence="2">Catalyzes a mechanistically unusual reaction, the ATP-dependent insertion of CO2 between the N7 and N8 nitrogen atoms of 7,8-diaminopelargonic acid (DAPA, also called 7,8-diammoniononanoate) to form a ureido ring.</text>
</comment>
<keyword evidence="2" id="KW-0067">ATP-binding</keyword>
<dbReference type="AlphaFoldDB" id="Q2YZM0"/>
<keyword evidence="2" id="KW-0436">Ligase</keyword>
<dbReference type="GO" id="GO:0005829">
    <property type="term" value="C:cytosol"/>
    <property type="evidence" value="ECO:0007669"/>
    <property type="project" value="TreeGrafter"/>
</dbReference>
<dbReference type="PANTHER" id="PTHR43210">
    <property type="entry name" value="DETHIOBIOTIN SYNTHETASE"/>
    <property type="match status" value="1"/>
</dbReference>
<dbReference type="PANTHER" id="PTHR43210:SF5">
    <property type="entry name" value="DETHIOBIOTIN SYNTHETASE"/>
    <property type="match status" value="1"/>
</dbReference>
<feature type="binding site" evidence="2">
    <location>
        <begin position="22"/>
        <end position="27"/>
    </location>
    <ligand>
        <name>ATP</name>
        <dbReference type="ChEBI" id="CHEBI:30616"/>
    </ligand>
</feature>
<comment type="catalytic activity">
    <reaction evidence="2">
        <text>(7R,8S)-7,8-diammoniononanoate + CO2 + ATP = (4R,5S)-dethiobiotin + ADP + phosphate + 3 H(+)</text>
        <dbReference type="Rhea" id="RHEA:15805"/>
        <dbReference type="ChEBI" id="CHEBI:15378"/>
        <dbReference type="ChEBI" id="CHEBI:16526"/>
        <dbReference type="ChEBI" id="CHEBI:30616"/>
        <dbReference type="ChEBI" id="CHEBI:43474"/>
        <dbReference type="ChEBI" id="CHEBI:149469"/>
        <dbReference type="ChEBI" id="CHEBI:149473"/>
        <dbReference type="ChEBI" id="CHEBI:456216"/>
        <dbReference type="EC" id="6.3.3.3"/>
    </reaction>
</comment>
<dbReference type="GO" id="GO:0000287">
    <property type="term" value="F:magnesium ion binding"/>
    <property type="evidence" value="ECO:0007669"/>
    <property type="project" value="UniProtKB-UniRule"/>
</dbReference>
<keyword evidence="2" id="KW-0963">Cytoplasm</keyword>
<dbReference type="EC" id="6.3.3.3" evidence="2"/>
<dbReference type="EMBL" id="AJ937769">
    <property type="protein sequence ID" value="CAI78768.1"/>
    <property type="molecule type" value="Genomic_DNA"/>
</dbReference>
<dbReference type="GO" id="GO:0005524">
    <property type="term" value="F:ATP binding"/>
    <property type="evidence" value="ECO:0007669"/>
    <property type="project" value="UniProtKB-UniRule"/>
</dbReference>